<dbReference type="InParanoid" id="A0A1V9XX12"/>
<organism evidence="2 3">
    <name type="scientific">Tropilaelaps mercedesae</name>
    <dbReference type="NCBI Taxonomy" id="418985"/>
    <lineage>
        <taxon>Eukaryota</taxon>
        <taxon>Metazoa</taxon>
        <taxon>Ecdysozoa</taxon>
        <taxon>Arthropoda</taxon>
        <taxon>Chelicerata</taxon>
        <taxon>Arachnida</taxon>
        <taxon>Acari</taxon>
        <taxon>Parasitiformes</taxon>
        <taxon>Mesostigmata</taxon>
        <taxon>Gamasina</taxon>
        <taxon>Dermanyssoidea</taxon>
        <taxon>Laelapidae</taxon>
        <taxon>Tropilaelaps</taxon>
    </lineage>
</organism>
<keyword evidence="3" id="KW-1185">Reference proteome</keyword>
<comment type="caution">
    <text evidence="2">The sequence shown here is derived from an EMBL/GenBank/DDBJ whole genome shotgun (WGS) entry which is preliminary data.</text>
</comment>
<dbReference type="EMBL" id="MNPL01002881">
    <property type="protein sequence ID" value="OQR77908.1"/>
    <property type="molecule type" value="Genomic_DNA"/>
</dbReference>
<gene>
    <name evidence="2" type="ORF">BIW11_02830</name>
</gene>
<feature type="region of interest" description="Disordered" evidence="1">
    <location>
        <begin position="1"/>
        <end position="29"/>
    </location>
</feature>
<protein>
    <submittedName>
        <fullName evidence="2">Uncharacterized protein</fullName>
    </submittedName>
</protein>
<accession>A0A1V9XX12</accession>
<evidence type="ECO:0000256" key="1">
    <source>
        <dbReference type="SAM" id="MobiDB-lite"/>
    </source>
</evidence>
<evidence type="ECO:0000313" key="3">
    <source>
        <dbReference type="Proteomes" id="UP000192247"/>
    </source>
</evidence>
<dbReference type="AlphaFoldDB" id="A0A1V9XX12"/>
<dbReference type="Proteomes" id="UP000192247">
    <property type="component" value="Unassembled WGS sequence"/>
</dbReference>
<evidence type="ECO:0000313" key="2">
    <source>
        <dbReference type="EMBL" id="OQR77908.1"/>
    </source>
</evidence>
<proteinExistence type="predicted"/>
<reference evidence="2 3" key="1">
    <citation type="journal article" date="2017" name="Gigascience">
        <title>Draft genome of the honey bee ectoparasitic mite, Tropilaelaps mercedesae, is shaped by the parasitic life history.</title>
        <authorList>
            <person name="Dong X."/>
            <person name="Armstrong S.D."/>
            <person name="Xia D."/>
            <person name="Makepeace B.L."/>
            <person name="Darby A.C."/>
            <person name="Kadowaki T."/>
        </authorList>
    </citation>
    <scope>NUCLEOTIDE SEQUENCE [LARGE SCALE GENOMIC DNA]</scope>
    <source>
        <strain evidence="2">Wuxi-XJTLU</strain>
    </source>
</reference>
<name>A0A1V9XX12_9ACAR</name>
<sequence>MTLKKNKLGGTLATSKNEMSSLREELAAP</sequence>